<evidence type="ECO:0008006" key="3">
    <source>
        <dbReference type="Google" id="ProtNLM"/>
    </source>
</evidence>
<name>A0A4S4LAE9_9AGAM</name>
<sequence length="238" mass="26281">TVDIDTVRNSNAIDIAAGACVWLLDLANEPEVKPCLPKNTSELSFNRINLYACDLSLAKFPPKEYTDELGIKAFPQDVTKPFPPEMHGISIRSVHTSFVVLALIEEGWNEALENCRDNSVGAIVSCFSDSSLRTVSLEPGGSLWLIARSPLTESTLFHGRRPVFPHAFSAPTVSLQTGFSQKYVVPYGKLCELHPALADDVERTAQNSDMFFNVIVCGLIEERDTRSVERDENHNGRG</sequence>
<feature type="non-terminal residue" evidence="1">
    <location>
        <position position="1"/>
    </location>
</feature>
<gene>
    <name evidence="1" type="ORF">EW146_g9169</name>
</gene>
<evidence type="ECO:0000313" key="1">
    <source>
        <dbReference type="EMBL" id="THH07898.1"/>
    </source>
</evidence>
<dbReference type="OrthoDB" id="184880at2759"/>
<dbReference type="AlphaFoldDB" id="A0A4S4LAE9"/>
<accession>A0A4S4LAE9</accession>
<protein>
    <recommendedName>
        <fullName evidence="3">Methyltransferase type 11 domain-containing protein</fullName>
    </recommendedName>
</protein>
<keyword evidence="2" id="KW-1185">Reference proteome</keyword>
<evidence type="ECO:0000313" key="2">
    <source>
        <dbReference type="Proteomes" id="UP000310158"/>
    </source>
</evidence>
<organism evidence="1 2">
    <name type="scientific">Bondarzewia mesenterica</name>
    <dbReference type="NCBI Taxonomy" id="1095465"/>
    <lineage>
        <taxon>Eukaryota</taxon>
        <taxon>Fungi</taxon>
        <taxon>Dikarya</taxon>
        <taxon>Basidiomycota</taxon>
        <taxon>Agaricomycotina</taxon>
        <taxon>Agaricomycetes</taxon>
        <taxon>Russulales</taxon>
        <taxon>Bondarzewiaceae</taxon>
        <taxon>Bondarzewia</taxon>
    </lineage>
</organism>
<dbReference type="Proteomes" id="UP000310158">
    <property type="component" value="Unassembled WGS sequence"/>
</dbReference>
<comment type="caution">
    <text evidence="1">The sequence shown here is derived from an EMBL/GenBank/DDBJ whole genome shotgun (WGS) entry which is preliminary data.</text>
</comment>
<dbReference type="EMBL" id="SGPL01000740">
    <property type="protein sequence ID" value="THH07898.1"/>
    <property type="molecule type" value="Genomic_DNA"/>
</dbReference>
<proteinExistence type="predicted"/>
<reference evidence="1 2" key="1">
    <citation type="submission" date="2019-02" db="EMBL/GenBank/DDBJ databases">
        <title>Genome sequencing of the rare red list fungi Bondarzewia mesenterica.</title>
        <authorList>
            <person name="Buettner E."/>
            <person name="Kellner H."/>
        </authorList>
    </citation>
    <scope>NUCLEOTIDE SEQUENCE [LARGE SCALE GENOMIC DNA]</scope>
    <source>
        <strain evidence="1 2">DSM 108281</strain>
    </source>
</reference>